<name>A0A8B0ST10_KLEPN</name>
<proteinExistence type="predicted"/>
<protein>
    <submittedName>
        <fullName evidence="1">Uncharacterized protein</fullName>
    </submittedName>
</protein>
<sequence>MTKINKNLFPDVLFCVQCFFSNAESIMVSGTPETSLPDVKFFYQFTSKYGLRERKYGYSYSGI</sequence>
<dbReference type="AlphaFoldDB" id="A0A8B0ST10"/>
<geneLocation type="plasmid" evidence="1">
    <name>p17-15-vir-like</name>
</geneLocation>
<dbReference type="EMBL" id="MN956836">
    <property type="protein sequence ID" value="QTX14004.1"/>
    <property type="molecule type" value="Genomic_DNA"/>
</dbReference>
<organism evidence="1">
    <name type="scientific">Klebsiella pneumoniae</name>
    <dbReference type="NCBI Taxonomy" id="573"/>
    <lineage>
        <taxon>Bacteria</taxon>
        <taxon>Pseudomonadati</taxon>
        <taxon>Pseudomonadota</taxon>
        <taxon>Gammaproteobacteria</taxon>
        <taxon>Enterobacterales</taxon>
        <taxon>Enterobacteriaceae</taxon>
        <taxon>Klebsiella/Raoultella group</taxon>
        <taxon>Klebsiella</taxon>
        <taxon>Klebsiella pneumoniae complex</taxon>
    </lineage>
</organism>
<keyword evidence="1" id="KW-0614">Plasmid</keyword>
<evidence type="ECO:0000313" key="1">
    <source>
        <dbReference type="EMBL" id="QTX14004.1"/>
    </source>
</evidence>
<reference evidence="1" key="1">
    <citation type="submission" date="2020-01" db="EMBL/GenBank/DDBJ databases">
        <authorList>
            <person name="Qin S."/>
        </authorList>
    </citation>
    <scope>NUCLEOTIDE SEQUENCE</scope>
    <source>
        <strain evidence="1">CVir17-16-YZ6g</strain>
        <plasmid evidence="1">p17-15-vir-like</plasmid>
    </source>
</reference>
<accession>A0A8B0ST10</accession>